<organism evidence="2 3">
    <name type="scientific">Pirellulimonas nuda</name>
    <dbReference type="NCBI Taxonomy" id="2528009"/>
    <lineage>
        <taxon>Bacteria</taxon>
        <taxon>Pseudomonadati</taxon>
        <taxon>Planctomycetota</taxon>
        <taxon>Planctomycetia</taxon>
        <taxon>Pirellulales</taxon>
        <taxon>Lacipirellulaceae</taxon>
        <taxon>Pirellulimonas</taxon>
    </lineage>
</organism>
<evidence type="ECO:0000313" key="2">
    <source>
        <dbReference type="EMBL" id="QDU87582.1"/>
    </source>
</evidence>
<evidence type="ECO:0000313" key="3">
    <source>
        <dbReference type="Proteomes" id="UP000317429"/>
    </source>
</evidence>
<dbReference type="PROSITE" id="PS51257">
    <property type="entry name" value="PROKAR_LIPOPROTEIN"/>
    <property type="match status" value="1"/>
</dbReference>
<feature type="signal peptide" evidence="1">
    <location>
        <begin position="1"/>
        <end position="19"/>
    </location>
</feature>
<evidence type="ECO:0008006" key="4">
    <source>
        <dbReference type="Google" id="ProtNLM"/>
    </source>
</evidence>
<feature type="chain" id="PRO_5022119456" description="Outer membrane efflux protein" evidence="1">
    <location>
        <begin position="20"/>
        <end position="434"/>
    </location>
</feature>
<dbReference type="SUPFAM" id="SSF56954">
    <property type="entry name" value="Outer membrane efflux proteins (OEP)"/>
    <property type="match status" value="2"/>
</dbReference>
<accession>A0A518D7W9</accession>
<protein>
    <recommendedName>
        <fullName evidence="4">Outer membrane efflux protein</fullName>
    </recommendedName>
</protein>
<keyword evidence="3" id="KW-1185">Reference proteome</keyword>
<dbReference type="Gene3D" id="1.20.1600.10">
    <property type="entry name" value="Outer membrane efflux proteins (OEP)"/>
    <property type="match status" value="2"/>
</dbReference>
<evidence type="ECO:0000256" key="1">
    <source>
        <dbReference type="SAM" id="SignalP"/>
    </source>
</evidence>
<name>A0A518D7W9_9BACT</name>
<gene>
    <name evidence="2" type="ORF">Pla175_09470</name>
</gene>
<dbReference type="AlphaFoldDB" id="A0A518D7W9"/>
<proteinExistence type="predicted"/>
<reference evidence="2 3" key="1">
    <citation type="submission" date="2019-02" db="EMBL/GenBank/DDBJ databases">
        <title>Deep-cultivation of Planctomycetes and their phenomic and genomic characterization uncovers novel biology.</title>
        <authorList>
            <person name="Wiegand S."/>
            <person name="Jogler M."/>
            <person name="Boedeker C."/>
            <person name="Pinto D."/>
            <person name="Vollmers J."/>
            <person name="Rivas-Marin E."/>
            <person name="Kohn T."/>
            <person name="Peeters S.H."/>
            <person name="Heuer A."/>
            <person name="Rast P."/>
            <person name="Oberbeckmann S."/>
            <person name="Bunk B."/>
            <person name="Jeske O."/>
            <person name="Meyerdierks A."/>
            <person name="Storesund J.E."/>
            <person name="Kallscheuer N."/>
            <person name="Luecker S."/>
            <person name="Lage O.M."/>
            <person name="Pohl T."/>
            <person name="Merkel B.J."/>
            <person name="Hornburger P."/>
            <person name="Mueller R.-W."/>
            <person name="Bruemmer F."/>
            <person name="Labrenz M."/>
            <person name="Spormann A.M."/>
            <person name="Op den Camp H."/>
            <person name="Overmann J."/>
            <person name="Amann R."/>
            <person name="Jetten M.S.M."/>
            <person name="Mascher T."/>
            <person name="Medema M.H."/>
            <person name="Devos D.P."/>
            <person name="Kaster A.-K."/>
            <person name="Ovreas L."/>
            <person name="Rohde M."/>
            <person name="Galperin M.Y."/>
            <person name="Jogler C."/>
        </authorList>
    </citation>
    <scope>NUCLEOTIDE SEQUENCE [LARGE SCALE GENOMIC DNA]</scope>
    <source>
        <strain evidence="2 3">Pla175</strain>
    </source>
</reference>
<dbReference type="Proteomes" id="UP000317429">
    <property type="component" value="Chromosome"/>
</dbReference>
<dbReference type="EMBL" id="CP036291">
    <property type="protein sequence ID" value="QDU87582.1"/>
    <property type="molecule type" value="Genomic_DNA"/>
</dbReference>
<keyword evidence="1" id="KW-0732">Signal</keyword>
<sequence precursor="true">MFSADFRILPIVLAALAFAAGCRCHDCGCMPGRPVVSCSFAPGAPEVEPPDLASLLSMDPASPSDGPVCLLPAPVDEFDLLDAPTAQCQAAAASTVAAAIELERHYARLLISCDSDKVDDAFCLNRDLLALRAADARNKAAGEALEAFYNLAGLEARSLYLDMAVAESRTTLSRIERLAERGLPTPDAIQADEVRVRIADLQDTRLVLEQTRIQLNGRLKKLLGCPLDETRMFRPEVDWAPDFATVSAEEAVQTGLASRTDVRSLSVVYCNLQQHTLPVARAVLAFADSSLGRVEPVHKLLCYGCAQEELPIRCRQLRMLIGEARVLASAEIKGAVYDIAAAQQRVRLAAAAAEDQRRGLLRLEKRRDLDNTTVFERSAARARVFQAESDLIDRVVELNIAHVRFKRAQHLLGVECGYAAVTCLEGRCCRCNCN</sequence>
<dbReference type="KEGG" id="pnd:Pla175_09470"/>